<dbReference type="AlphaFoldDB" id="V9WDN2"/>
<dbReference type="EC" id="3.1.4.58" evidence="2"/>
<evidence type="ECO:0000313" key="3">
    <source>
        <dbReference type="EMBL" id="AHD07232.1"/>
    </source>
</evidence>
<gene>
    <name evidence="3" type="ORF">ERIC2_c35050</name>
</gene>
<feature type="active site" description="Proton acceptor" evidence="2">
    <location>
        <position position="155"/>
    </location>
</feature>
<dbReference type="InterPro" id="IPR004175">
    <property type="entry name" value="RNA_CPDase"/>
</dbReference>
<feature type="short sequence motif" description="HXTX 1" evidence="2">
    <location>
        <begin position="68"/>
        <end position="71"/>
    </location>
</feature>
<dbReference type="EMBL" id="CP003355">
    <property type="protein sequence ID" value="AHD07232.1"/>
    <property type="molecule type" value="Genomic_DNA"/>
</dbReference>
<name>V9WDN2_9BACL</name>
<dbReference type="eggNOG" id="COG1514">
    <property type="taxonomic scope" value="Bacteria"/>
</dbReference>
<comment type="similarity">
    <text evidence="2">Belongs to the 2H phosphoesterase superfamily. ThpR family.</text>
</comment>
<dbReference type="HOGENOM" id="CLU_081251_3_1_9"/>
<dbReference type="PATRIC" id="fig|697284.3.peg.3314"/>
<evidence type="ECO:0000256" key="1">
    <source>
        <dbReference type="ARBA" id="ARBA00022801"/>
    </source>
</evidence>
<dbReference type="GO" id="GO:0016874">
    <property type="term" value="F:ligase activity"/>
    <property type="evidence" value="ECO:0007669"/>
    <property type="project" value="UniProtKB-KW"/>
</dbReference>
<dbReference type="KEGG" id="plv:ERIC2_c35050"/>
<dbReference type="Gene3D" id="3.90.1140.10">
    <property type="entry name" value="Cyclic phosphodiesterase"/>
    <property type="match status" value="1"/>
</dbReference>
<organism evidence="3 4">
    <name type="scientific">Paenibacillus larvae subsp. larvae DSM 25430</name>
    <dbReference type="NCBI Taxonomy" id="697284"/>
    <lineage>
        <taxon>Bacteria</taxon>
        <taxon>Bacillati</taxon>
        <taxon>Bacillota</taxon>
        <taxon>Bacilli</taxon>
        <taxon>Bacillales</taxon>
        <taxon>Paenibacillaceae</taxon>
        <taxon>Paenibacillus</taxon>
    </lineage>
</organism>
<evidence type="ECO:0000313" key="4">
    <source>
        <dbReference type="Proteomes" id="UP000029431"/>
    </source>
</evidence>
<dbReference type="GO" id="GO:0004113">
    <property type="term" value="F:2',3'-cyclic-nucleotide 3'-phosphodiesterase activity"/>
    <property type="evidence" value="ECO:0007669"/>
    <property type="project" value="InterPro"/>
</dbReference>
<dbReference type="InterPro" id="IPR009097">
    <property type="entry name" value="Cyclic_Pdiesterase"/>
</dbReference>
<dbReference type="GO" id="GO:0008664">
    <property type="term" value="F:RNA 2',3'-cyclic 3'-phosphodiesterase activity"/>
    <property type="evidence" value="ECO:0007669"/>
    <property type="project" value="UniProtKB-EC"/>
</dbReference>
<accession>V9WDN2</accession>
<keyword evidence="4" id="KW-1185">Reference proteome</keyword>
<keyword evidence="1 2" id="KW-0378">Hydrolase</keyword>
<dbReference type="PANTHER" id="PTHR35561:SF1">
    <property type="entry name" value="RNA 2',3'-CYCLIC PHOSPHODIESTERASE"/>
    <property type="match status" value="1"/>
</dbReference>
<dbReference type="SUPFAM" id="SSF55144">
    <property type="entry name" value="LigT-like"/>
    <property type="match status" value="1"/>
</dbReference>
<dbReference type="Pfam" id="PF13563">
    <property type="entry name" value="2_5_RNA_ligase2"/>
    <property type="match status" value="1"/>
</dbReference>
<feature type="short sequence motif" description="HXTX 2" evidence="2">
    <location>
        <begin position="155"/>
        <end position="158"/>
    </location>
</feature>
<dbReference type="NCBIfam" id="TIGR02258">
    <property type="entry name" value="2_5_ligase"/>
    <property type="match status" value="1"/>
</dbReference>
<keyword evidence="3" id="KW-0436">Ligase</keyword>
<reference evidence="3 4" key="1">
    <citation type="journal article" date="2014" name="PLoS ONE">
        <title>How to Kill the Honey Bee Larva: Genomic Potential and Virulence Mechanisms of Paenibacillus larvae.</title>
        <authorList>
            <person name="Djukic M."/>
            <person name="Brzuszkiewicz E."/>
            <person name="Funfhaus A."/>
            <person name="Voss J."/>
            <person name="Gollnow K."/>
            <person name="Poppinga L."/>
            <person name="Liesegang H."/>
            <person name="Garcia-Gonzalez E."/>
            <person name="Genersch E."/>
            <person name="Daniel R."/>
        </authorList>
    </citation>
    <scope>NUCLEOTIDE SEQUENCE [LARGE SCALE GENOMIC DNA]</scope>
    <source>
        <strain evidence="3 4">DSM 25430</strain>
    </source>
</reference>
<comment type="catalytic activity">
    <reaction evidence="2">
        <text>a 3'-end 2',3'-cyclophospho-ribonucleotide-RNA + H2O = a 3'-end 2'-phospho-ribonucleotide-RNA + H(+)</text>
        <dbReference type="Rhea" id="RHEA:11828"/>
        <dbReference type="Rhea" id="RHEA-COMP:10464"/>
        <dbReference type="Rhea" id="RHEA-COMP:17353"/>
        <dbReference type="ChEBI" id="CHEBI:15377"/>
        <dbReference type="ChEBI" id="CHEBI:15378"/>
        <dbReference type="ChEBI" id="CHEBI:83064"/>
        <dbReference type="ChEBI" id="CHEBI:173113"/>
        <dbReference type="EC" id="3.1.4.58"/>
    </reaction>
</comment>
<proteinExistence type="inferred from homology"/>
<sequence length="216" mass="24076">MVFPLIPVRIGGLHMNNTRTGDQSPSSSLRLFLAVPIGEEQRKSVALLSENLKQRLFFGKWTHPADYHLTIKFLGTVDADTAGRMAPVLAEIARRTPPFELELSRLGILGAPGSPRVLWAGVRGGTGRLEQLQAEIENAVEAFGFLPEARPYRPHLTVARRYQGKSAFRAEALELDLPRDAVRPWIVKEIILYESRLGESPMYRAMERYELGGGQG</sequence>
<protein>
    <recommendedName>
        <fullName evidence="2">RNA 2',3'-cyclic phosphodiesterase</fullName>
        <shortName evidence="2">RNA 2',3'-CPDase</shortName>
        <ecNumber evidence="2">3.1.4.58</ecNumber>
    </recommendedName>
</protein>
<comment type="function">
    <text evidence="2">Hydrolyzes RNA 2',3'-cyclic phosphodiester to an RNA 2'-phosphomonoester.</text>
</comment>
<feature type="active site" description="Proton donor" evidence="2">
    <location>
        <position position="68"/>
    </location>
</feature>
<dbReference type="Proteomes" id="UP000029431">
    <property type="component" value="Chromosome"/>
</dbReference>
<dbReference type="PANTHER" id="PTHR35561">
    <property type="entry name" value="RNA 2',3'-CYCLIC PHOSPHODIESTERASE"/>
    <property type="match status" value="1"/>
</dbReference>
<dbReference type="HAMAP" id="MF_01940">
    <property type="entry name" value="RNA_CPDase"/>
    <property type="match status" value="1"/>
</dbReference>
<evidence type="ECO:0000256" key="2">
    <source>
        <dbReference type="HAMAP-Rule" id="MF_01940"/>
    </source>
</evidence>